<dbReference type="Pfam" id="PF12156">
    <property type="entry name" value="ATPase-cat_bd"/>
    <property type="match status" value="1"/>
</dbReference>
<keyword evidence="3" id="KW-0813">Transport</keyword>
<evidence type="ECO:0000256" key="15">
    <source>
        <dbReference type="RuleBase" id="RU362081"/>
    </source>
</evidence>
<dbReference type="PROSITE" id="PS50846">
    <property type="entry name" value="HMA_2"/>
    <property type="match status" value="1"/>
</dbReference>
<evidence type="ECO:0000256" key="6">
    <source>
        <dbReference type="ARBA" id="ARBA00022692"/>
    </source>
</evidence>
<dbReference type="PROSITE" id="PS01047">
    <property type="entry name" value="HMA_1"/>
    <property type="match status" value="1"/>
</dbReference>
<accession>A0A0J8JP49</accession>
<dbReference type="RefSeq" id="WP_048690021.1">
    <property type="nucleotide sequence ID" value="NZ_KQ130483.1"/>
</dbReference>
<proteinExistence type="inferred from homology"/>
<comment type="caution">
    <text evidence="17">The sequence shown here is derived from an EMBL/GenBank/DDBJ whole genome shotgun (WGS) entry which is preliminary data.</text>
</comment>
<keyword evidence="8 15" id="KW-0547">Nucleotide-binding</keyword>
<keyword evidence="4 15" id="KW-1003">Cell membrane</keyword>
<dbReference type="NCBIfam" id="TIGR01512">
    <property type="entry name" value="ATPase-IB2_Cd"/>
    <property type="match status" value="1"/>
</dbReference>
<keyword evidence="7 15" id="KW-0479">Metal-binding</keyword>
<protein>
    <recommendedName>
        <fullName evidence="16">HMA domain-containing protein</fullName>
    </recommendedName>
</protein>
<dbReference type="NCBIfam" id="TIGR01511">
    <property type="entry name" value="ATPase-IB1_Cu"/>
    <property type="match status" value="1"/>
</dbReference>
<gene>
    <name evidence="17" type="ORF">XM47_04150</name>
</gene>
<evidence type="ECO:0000256" key="7">
    <source>
        <dbReference type="ARBA" id="ARBA00022723"/>
    </source>
</evidence>
<evidence type="ECO:0000259" key="16">
    <source>
        <dbReference type="PROSITE" id="PS50846"/>
    </source>
</evidence>
<comment type="similarity">
    <text evidence="2 15">Belongs to the cation transport ATPase (P-type) (TC 3.A.3) family. Type IB subfamily.</text>
</comment>
<evidence type="ECO:0000256" key="5">
    <source>
        <dbReference type="ARBA" id="ARBA00022553"/>
    </source>
</evidence>
<feature type="transmembrane region" description="Helical" evidence="15">
    <location>
        <begin position="176"/>
        <end position="196"/>
    </location>
</feature>
<dbReference type="Pfam" id="PF00122">
    <property type="entry name" value="E1-E2_ATPase"/>
    <property type="match status" value="1"/>
</dbReference>
<feature type="transmembrane region" description="Helical" evidence="15">
    <location>
        <begin position="266"/>
        <end position="284"/>
    </location>
</feature>
<dbReference type="AlphaFoldDB" id="A0A0J8JP49"/>
<feature type="transmembrane region" description="Helical" evidence="15">
    <location>
        <begin position="422"/>
        <end position="440"/>
    </location>
</feature>
<dbReference type="PRINTS" id="PR00119">
    <property type="entry name" value="CATATPASE"/>
</dbReference>
<dbReference type="InterPro" id="IPR059000">
    <property type="entry name" value="ATPase_P-type_domA"/>
</dbReference>
<dbReference type="InterPro" id="IPR017969">
    <property type="entry name" value="Heavy-metal-associated_CS"/>
</dbReference>
<dbReference type="PROSITE" id="PS00154">
    <property type="entry name" value="ATPASE_E1_E2"/>
    <property type="match status" value="1"/>
</dbReference>
<keyword evidence="10" id="KW-0460">Magnesium</keyword>
<dbReference type="GO" id="GO:0005886">
    <property type="term" value="C:plasma membrane"/>
    <property type="evidence" value="ECO:0007669"/>
    <property type="project" value="UniProtKB-SubCell"/>
</dbReference>
<evidence type="ECO:0000256" key="10">
    <source>
        <dbReference type="ARBA" id="ARBA00022842"/>
    </source>
</evidence>
<sequence>MQTQCFHCGEPNPPNNDLFIENNQGKQAVCCIGCQAVANSILEGGFSQYYQFREVKADKASQTENTQDTAYDEESVQAEFVEFAQGQATADLTIENMHCAACAWLIEKRLLKISGLKSISVNLVQSRAKISWDPAQVRLSSIFAAIRHIGYLPAPFKISDVEANYKKINRQYLKQLVVSGLFTMQVMMMAFALYFGVLEQGFNQYFRWLSLLLTTPVVFYSGLGMLNSAYKSLKNKSLNMDVPVVFAILGTYLASCYATFTSSGEVYFESVSMFVFLLLLSRYLEHLVRAKSVNVSTNMLKILPLIAYKKATADFQPISANLLQTDDIVMVKIGEVVPADGILISDTASFDESIITGESTQQIKQAGQTVFAGTLVTDNQVLIKITAAGKATTLSQIAQRQTLVSNNKSKLATAADKVAKDATLGILILSALTFIIWEFIIGESGLWYAVAVLVATCPCALSLALPTALSASTNNLKRHGILINNSHALESAEKISAYCFDKTGTITTGAFKIKQFEFKSDINSQQMLAQIAAIEAYSNHPIASAFSTPSSEFGVDDFTIIPGSGISAKIQNDLIELTSLRHIQQKDLYPEANIYVLKNKQIVGAIWLEDEIRSSAYDTMTQLKGYKCILSGDPSHRVKQVAQQLDINYQENLTPDEKVQKLIQIRKQYGRVAMVGDGVNDAIVLAEADISIAMNNASEISKLKSDVILLNNNLTKIVTLKRHSGRLNQIIKQNFVWAIGYNTLVLPLAVSGYLTPWIAVLGMSVSSLIVVTNSLRLIK</sequence>
<dbReference type="Pfam" id="PF00702">
    <property type="entry name" value="Hydrolase"/>
    <property type="match status" value="1"/>
</dbReference>
<dbReference type="InterPro" id="IPR027256">
    <property type="entry name" value="P-typ_ATPase_IB"/>
</dbReference>
<comment type="subcellular location">
    <subcellularLocation>
        <location evidence="1">Cell membrane</location>
        <topology evidence="1">Multi-pass membrane protein</topology>
    </subcellularLocation>
</comment>
<dbReference type="Proteomes" id="UP000037600">
    <property type="component" value="Unassembled WGS sequence"/>
</dbReference>
<evidence type="ECO:0000256" key="3">
    <source>
        <dbReference type="ARBA" id="ARBA00022448"/>
    </source>
</evidence>
<dbReference type="SUPFAM" id="SSF56784">
    <property type="entry name" value="HAD-like"/>
    <property type="match status" value="1"/>
</dbReference>
<dbReference type="NCBIfam" id="TIGR01494">
    <property type="entry name" value="ATPase_P-type"/>
    <property type="match status" value="1"/>
</dbReference>
<dbReference type="NCBIfam" id="TIGR01525">
    <property type="entry name" value="ATPase-IB_hvy"/>
    <property type="match status" value="1"/>
</dbReference>
<dbReference type="InterPro" id="IPR023214">
    <property type="entry name" value="HAD_sf"/>
</dbReference>
<keyword evidence="5" id="KW-0597">Phosphoprotein</keyword>
<keyword evidence="14 15" id="KW-0472">Membrane</keyword>
<dbReference type="SUPFAM" id="SSF81653">
    <property type="entry name" value="Calcium ATPase, transduction domain A"/>
    <property type="match status" value="1"/>
</dbReference>
<dbReference type="CDD" id="cd02079">
    <property type="entry name" value="P-type_ATPase_HM"/>
    <property type="match status" value="1"/>
</dbReference>
<dbReference type="InterPro" id="IPR018303">
    <property type="entry name" value="ATPase_P-typ_P_site"/>
</dbReference>
<dbReference type="Pfam" id="PF00403">
    <property type="entry name" value="HMA"/>
    <property type="match status" value="1"/>
</dbReference>
<dbReference type="OrthoDB" id="9814270at2"/>
<keyword evidence="12 15" id="KW-1133">Transmembrane helix</keyword>
<dbReference type="CDD" id="cd00371">
    <property type="entry name" value="HMA"/>
    <property type="match status" value="1"/>
</dbReference>
<evidence type="ECO:0000313" key="18">
    <source>
        <dbReference type="Proteomes" id="UP000037600"/>
    </source>
</evidence>
<dbReference type="PATRIC" id="fig|1513271.3.peg.860"/>
<dbReference type="GO" id="GO:0005507">
    <property type="term" value="F:copper ion binding"/>
    <property type="evidence" value="ECO:0007669"/>
    <property type="project" value="TreeGrafter"/>
</dbReference>
<dbReference type="PANTHER" id="PTHR43520">
    <property type="entry name" value="ATP7, ISOFORM B"/>
    <property type="match status" value="1"/>
</dbReference>
<dbReference type="PANTHER" id="PTHR43520:SF5">
    <property type="entry name" value="CATION-TRANSPORTING P-TYPE ATPASE-RELATED"/>
    <property type="match status" value="1"/>
</dbReference>
<name>A0A0J8JP49_9ALTE</name>
<evidence type="ECO:0000256" key="13">
    <source>
        <dbReference type="ARBA" id="ARBA00023065"/>
    </source>
</evidence>
<dbReference type="InterPro" id="IPR006121">
    <property type="entry name" value="HMA_dom"/>
</dbReference>
<dbReference type="InterPro" id="IPR008250">
    <property type="entry name" value="ATPase_P-typ_transduc_dom_A_sf"/>
</dbReference>
<dbReference type="EMBL" id="LAZL01000004">
    <property type="protein sequence ID" value="KMT66421.1"/>
    <property type="molecule type" value="Genomic_DNA"/>
</dbReference>
<evidence type="ECO:0000256" key="9">
    <source>
        <dbReference type="ARBA" id="ARBA00022840"/>
    </source>
</evidence>
<dbReference type="STRING" id="1513271.XM47_04150"/>
<dbReference type="GO" id="GO:0016887">
    <property type="term" value="F:ATP hydrolysis activity"/>
    <property type="evidence" value="ECO:0007669"/>
    <property type="project" value="InterPro"/>
</dbReference>
<dbReference type="Gene3D" id="3.40.1110.10">
    <property type="entry name" value="Calcium-transporting ATPase, cytoplasmic domain N"/>
    <property type="match status" value="1"/>
</dbReference>
<evidence type="ECO:0000256" key="11">
    <source>
        <dbReference type="ARBA" id="ARBA00022967"/>
    </source>
</evidence>
<evidence type="ECO:0000256" key="14">
    <source>
        <dbReference type="ARBA" id="ARBA00023136"/>
    </source>
</evidence>
<dbReference type="SUPFAM" id="SSF81665">
    <property type="entry name" value="Calcium ATPase, transmembrane domain M"/>
    <property type="match status" value="1"/>
</dbReference>
<dbReference type="SUPFAM" id="SSF55008">
    <property type="entry name" value="HMA, heavy metal-associated domain"/>
    <property type="match status" value="1"/>
</dbReference>
<evidence type="ECO:0000313" key="17">
    <source>
        <dbReference type="EMBL" id="KMT66421.1"/>
    </source>
</evidence>
<evidence type="ECO:0000256" key="8">
    <source>
        <dbReference type="ARBA" id="ARBA00022741"/>
    </source>
</evidence>
<evidence type="ECO:0000256" key="12">
    <source>
        <dbReference type="ARBA" id="ARBA00022989"/>
    </source>
</evidence>
<evidence type="ECO:0000256" key="2">
    <source>
        <dbReference type="ARBA" id="ARBA00006024"/>
    </source>
</evidence>
<dbReference type="InterPro" id="IPR036163">
    <property type="entry name" value="HMA_dom_sf"/>
</dbReference>
<reference evidence="17 18" key="1">
    <citation type="submission" date="2015-04" db="EMBL/GenBank/DDBJ databases">
        <title>Draft Genome Sequence of the Novel Agar-Digesting Marine Bacterium Q1.</title>
        <authorList>
            <person name="Li Y."/>
            <person name="Li D."/>
            <person name="Chen G."/>
            <person name="Du Z."/>
        </authorList>
    </citation>
    <scope>NUCLEOTIDE SEQUENCE [LARGE SCALE GENOMIC DNA]</scope>
    <source>
        <strain evidence="17 18">Q1</strain>
    </source>
</reference>
<keyword evidence="13" id="KW-0406">Ion transport</keyword>
<dbReference type="InterPro" id="IPR036412">
    <property type="entry name" value="HAD-like_sf"/>
</dbReference>
<feature type="transmembrane region" description="Helical" evidence="15">
    <location>
        <begin position="446"/>
        <end position="469"/>
    </location>
</feature>
<keyword evidence="9 15" id="KW-0067">ATP-binding</keyword>
<dbReference type="PROSITE" id="PS01229">
    <property type="entry name" value="COF_2"/>
    <property type="match status" value="1"/>
</dbReference>
<keyword evidence="18" id="KW-1185">Reference proteome</keyword>
<dbReference type="InterPro" id="IPR001757">
    <property type="entry name" value="P_typ_ATPase"/>
</dbReference>
<feature type="domain" description="HMA" evidence="16">
    <location>
        <begin position="88"/>
        <end position="154"/>
    </location>
</feature>
<evidence type="ECO:0000256" key="1">
    <source>
        <dbReference type="ARBA" id="ARBA00004651"/>
    </source>
</evidence>
<dbReference type="GO" id="GO:0043682">
    <property type="term" value="F:P-type divalent copper transporter activity"/>
    <property type="evidence" value="ECO:0007669"/>
    <property type="project" value="TreeGrafter"/>
</dbReference>
<keyword evidence="6 15" id="KW-0812">Transmembrane</keyword>
<keyword evidence="11" id="KW-1278">Translocase</keyword>
<dbReference type="Gene3D" id="3.30.70.100">
    <property type="match status" value="1"/>
</dbReference>
<feature type="transmembrane region" description="Helical" evidence="15">
    <location>
        <begin position="242"/>
        <end position="260"/>
    </location>
</feature>
<feature type="transmembrane region" description="Helical" evidence="15">
    <location>
        <begin position="735"/>
        <end position="754"/>
    </location>
</feature>
<dbReference type="GO" id="GO:0005524">
    <property type="term" value="F:ATP binding"/>
    <property type="evidence" value="ECO:0007669"/>
    <property type="project" value="UniProtKB-UniRule"/>
</dbReference>
<dbReference type="FunFam" id="3.30.70.100:FF:000005">
    <property type="entry name" value="Copper-exporting P-type ATPase A"/>
    <property type="match status" value="1"/>
</dbReference>
<dbReference type="InterPro" id="IPR023299">
    <property type="entry name" value="ATPase_P-typ_cyto_dom_N"/>
</dbReference>
<dbReference type="Gene3D" id="2.70.150.10">
    <property type="entry name" value="Calcium-transporting ATPase, cytoplasmic transduction domain A"/>
    <property type="match status" value="1"/>
</dbReference>
<dbReference type="GO" id="GO:0055070">
    <property type="term" value="P:copper ion homeostasis"/>
    <property type="evidence" value="ECO:0007669"/>
    <property type="project" value="TreeGrafter"/>
</dbReference>
<dbReference type="InterPro" id="IPR023298">
    <property type="entry name" value="ATPase_P-typ_TM_dom_sf"/>
</dbReference>
<dbReference type="Gene3D" id="3.40.50.1000">
    <property type="entry name" value="HAD superfamily/HAD-like"/>
    <property type="match status" value="1"/>
</dbReference>
<dbReference type="InterPro" id="IPR021993">
    <property type="entry name" value="ATPase-cat-bd"/>
</dbReference>
<evidence type="ECO:0000256" key="4">
    <source>
        <dbReference type="ARBA" id="ARBA00022475"/>
    </source>
</evidence>
<feature type="transmembrane region" description="Helical" evidence="15">
    <location>
        <begin position="208"/>
        <end position="230"/>
    </location>
</feature>
<organism evidence="17 18">
    <name type="scientific">Catenovulum maritimum</name>
    <dbReference type="NCBI Taxonomy" id="1513271"/>
    <lineage>
        <taxon>Bacteria</taxon>
        <taxon>Pseudomonadati</taxon>
        <taxon>Pseudomonadota</taxon>
        <taxon>Gammaproteobacteria</taxon>
        <taxon>Alteromonadales</taxon>
        <taxon>Alteromonadaceae</taxon>
        <taxon>Catenovulum</taxon>
    </lineage>
</organism>